<evidence type="ECO:0000256" key="1">
    <source>
        <dbReference type="SAM" id="MobiDB-lite"/>
    </source>
</evidence>
<dbReference type="SUPFAM" id="SSF56112">
    <property type="entry name" value="Protein kinase-like (PK-like)"/>
    <property type="match status" value="1"/>
</dbReference>
<accession>A0A5M8PLJ2</accession>
<dbReference type="InterPro" id="IPR011009">
    <property type="entry name" value="Kinase-like_dom_sf"/>
</dbReference>
<protein>
    <recommendedName>
        <fullName evidence="4">Protein kinase domain-containing protein</fullName>
    </recommendedName>
</protein>
<gene>
    <name evidence="2" type="ORF">FRX48_06360</name>
</gene>
<dbReference type="Gene3D" id="1.10.510.10">
    <property type="entry name" value="Transferase(Phosphotransferase) domain 1"/>
    <property type="match status" value="1"/>
</dbReference>
<evidence type="ECO:0008006" key="4">
    <source>
        <dbReference type="Google" id="ProtNLM"/>
    </source>
</evidence>
<feature type="region of interest" description="Disordered" evidence="1">
    <location>
        <begin position="60"/>
        <end position="110"/>
    </location>
</feature>
<dbReference type="OrthoDB" id="3516685at2759"/>
<evidence type="ECO:0000313" key="3">
    <source>
        <dbReference type="Proteomes" id="UP000324767"/>
    </source>
</evidence>
<dbReference type="Proteomes" id="UP000324767">
    <property type="component" value="Unassembled WGS sequence"/>
</dbReference>
<sequence length="110" mass="12625">MDIVWYCGIMEELSRFSIRGESERSLAELLQQMLAWKPENRISAAEALLHPCMQFAIGSQRTEAEAVRDNQPSPSTGEKRQRTASPPEPHKRDPSRPELPQAEPDLRRRE</sequence>
<dbReference type="EMBL" id="VXIT01000010">
    <property type="protein sequence ID" value="KAA6409748.1"/>
    <property type="molecule type" value="Genomic_DNA"/>
</dbReference>
<name>A0A5M8PLJ2_9LECA</name>
<reference evidence="2 3" key="1">
    <citation type="submission" date="2019-09" db="EMBL/GenBank/DDBJ databases">
        <title>The hologenome of the rock-dwelling lichen Lasallia pustulata.</title>
        <authorList>
            <person name="Greshake Tzovaras B."/>
            <person name="Segers F."/>
            <person name="Bicker A."/>
            <person name="Dal Grande F."/>
            <person name="Otte J."/>
            <person name="Hankeln T."/>
            <person name="Schmitt I."/>
            <person name="Ebersberger I."/>
        </authorList>
    </citation>
    <scope>NUCLEOTIDE SEQUENCE [LARGE SCALE GENOMIC DNA]</scope>
    <source>
        <strain evidence="2">A1-1</strain>
    </source>
</reference>
<organism evidence="2 3">
    <name type="scientific">Lasallia pustulata</name>
    <dbReference type="NCBI Taxonomy" id="136370"/>
    <lineage>
        <taxon>Eukaryota</taxon>
        <taxon>Fungi</taxon>
        <taxon>Dikarya</taxon>
        <taxon>Ascomycota</taxon>
        <taxon>Pezizomycotina</taxon>
        <taxon>Lecanoromycetes</taxon>
        <taxon>OSLEUM clade</taxon>
        <taxon>Umbilicariomycetidae</taxon>
        <taxon>Umbilicariales</taxon>
        <taxon>Umbilicariaceae</taxon>
        <taxon>Lasallia</taxon>
    </lineage>
</organism>
<comment type="caution">
    <text evidence="2">The sequence shown here is derived from an EMBL/GenBank/DDBJ whole genome shotgun (WGS) entry which is preliminary data.</text>
</comment>
<dbReference type="AlphaFoldDB" id="A0A5M8PLJ2"/>
<proteinExistence type="predicted"/>
<evidence type="ECO:0000313" key="2">
    <source>
        <dbReference type="EMBL" id="KAA6409748.1"/>
    </source>
</evidence>